<dbReference type="RefSeq" id="WP_229919986.1">
    <property type="nucleotide sequence ID" value="NZ_BMVU01000188.1"/>
</dbReference>
<sequence>MRSTRPAPVPQAHVERLEGGTEVKLEVFLSTTRTRRAKLTADKLQQLADLEFKWAA</sequence>
<reference evidence="1" key="1">
    <citation type="journal article" date="2014" name="Int. J. Syst. Evol. Microbiol.">
        <title>Complete genome sequence of Corynebacterium casei LMG S-19264T (=DSM 44701T), isolated from a smear-ripened cheese.</title>
        <authorList>
            <consortium name="US DOE Joint Genome Institute (JGI-PGF)"/>
            <person name="Walter F."/>
            <person name="Albersmeier A."/>
            <person name="Kalinowski J."/>
            <person name="Ruckert C."/>
        </authorList>
    </citation>
    <scope>NUCLEOTIDE SEQUENCE</scope>
    <source>
        <strain evidence="1">JCM 4790</strain>
    </source>
</reference>
<accession>A0A918UB43</accession>
<dbReference type="AlphaFoldDB" id="A0A918UB43"/>
<comment type="caution">
    <text evidence="1">The sequence shown here is derived from an EMBL/GenBank/DDBJ whole genome shotgun (WGS) entry which is preliminary data.</text>
</comment>
<evidence type="ECO:0000313" key="2">
    <source>
        <dbReference type="Proteomes" id="UP000619244"/>
    </source>
</evidence>
<dbReference type="EMBL" id="BMVU01000188">
    <property type="protein sequence ID" value="GGY20963.1"/>
    <property type="molecule type" value="Genomic_DNA"/>
</dbReference>
<evidence type="ECO:0000313" key="1">
    <source>
        <dbReference type="EMBL" id="GGY20963.1"/>
    </source>
</evidence>
<keyword evidence="2" id="KW-1185">Reference proteome</keyword>
<reference evidence="1" key="2">
    <citation type="submission" date="2020-09" db="EMBL/GenBank/DDBJ databases">
        <authorList>
            <person name="Sun Q."/>
            <person name="Ohkuma M."/>
        </authorList>
    </citation>
    <scope>NUCLEOTIDE SEQUENCE</scope>
    <source>
        <strain evidence="1">JCM 4790</strain>
    </source>
</reference>
<proteinExistence type="predicted"/>
<organism evidence="1 2">
    <name type="scientific">Streptomyces minutiscleroticus</name>
    <dbReference type="NCBI Taxonomy" id="68238"/>
    <lineage>
        <taxon>Bacteria</taxon>
        <taxon>Bacillati</taxon>
        <taxon>Actinomycetota</taxon>
        <taxon>Actinomycetes</taxon>
        <taxon>Kitasatosporales</taxon>
        <taxon>Streptomycetaceae</taxon>
        <taxon>Streptomyces</taxon>
    </lineage>
</organism>
<name>A0A918UB43_9ACTN</name>
<gene>
    <name evidence="1" type="ORF">GCM10010358_83570</name>
</gene>
<dbReference type="Proteomes" id="UP000619244">
    <property type="component" value="Unassembled WGS sequence"/>
</dbReference>
<protein>
    <submittedName>
        <fullName evidence="1">Uncharacterized protein</fullName>
    </submittedName>
</protein>